<name>A0A7H8UIR7_ENTCL</name>
<gene>
    <name evidence="1" type="ORF">HWQ14_13615</name>
</gene>
<dbReference type="EMBL" id="CP056117">
    <property type="protein sequence ID" value="QKZ98637.1"/>
    <property type="molecule type" value="Genomic_DNA"/>
</dbReference>
<accession>A0A7H8UIR7</accession>
<evidence type="ECO:0000313" key="2">
    <source>
        <dbReference type="Proteomes" id="UP000509421"/>
    </source>
</evidence>
<evidence type="ECO:0000313" key="1">
    <source>
        <dbReference type="EMBL" id="QKZ98637.1"/>
    </source>
</evidence>
<protein>
    <submittedName>
        <fullName evidence="1">Uncharacterized protein</fullName>
    </submittedName>
</protein>
<sequence>MTLDALFQLMKFDLPPDARSAGDLQDFMAKLMATKPHSEALSPFSQRVYMLCAAHRDPKQAAALLSASLPEAGKPLPLLDFSGWPQVRYAASGELQTPESEDYFHRVSSAATILRAAILDAGQQENTPAFDILDKVLSLNGALPERYKKMANITYS</sequence>
<dbReference type="Proteomes" id="UP000509421">
    <property type="component" value="Chromosome"/>
</dbReference>
<dbReference type="RefSeq" id="WP_176610009.1">
    <property type="nucleotide sequence ID" value="NZ_CP056117.1"/>
</dbReference>
<organism evidence="1 2">
    <name type="scientific">Enterobacter cloacae</name>
    <dbReference type="NCBI Taxonomy" id="550"/>
    <lineage>
        <taxon>Bacteria</taxon>
        <taxon>Pseudomonadati</taxon>
        <taxon>Pseudomonadota</taxon>
        <taxon>Gammaproteobacteria</taxon>
        <taxon>Enterobacterales</taxon>
        <taxon>Enterobacteriaceae</taxon>
        <taxon>Enterobacter</taxon>
        <taxon>Enterobacter cloacae complex</taxon>
    </lineage>
</organism>
<dbReference type="AlphaFoldDB" id="A0A7H8UIR7"/>
<reference evidence="1 2" key="1">
    <citation type="submission" date="2020-06" db="EMBL/GenBank/DDBJ databases">
        <title>Long-read sequencing of DSM26481-BlokeschLab.</title>
        <authorList>
            <person name="Blokesch M."/>
        </authorList>
    </citation>
    <scope>NUCLEOTIDE SEQUENCE [LARGE SCALE GENOMIC DNA]</scope>
    <source>
        <strain evidence="1 2">DSM 26481</strain>
    </source>
</reference>
<proteinExistence type="predicted"/>